<protein>
    <submittedName>
        <fullName evidence="3">Unannotated protein</fullName>
    </submittedName>
</protein>
<evidence type="ECO:0000313" key="3">
    <source>
        <dbReference type="EMBL" id="CAB4820741.1"/>
    </source>
</evidence>
<feature type="region of interest" description="Disordered" evidence="1">
    <location>
        <begin position="66"/>
        <end position="103"/>
    </location>
</feature>
<dbReference type="EMBL" id="CAEZXX010000060">
    <property type="protein sequence ID" value="CAB4708730.1"/>
    <property type="molecule type" value="Genomic_DNA"/>
</dbReference>
<dbReference type="AlphaFoldDB" id="A0A6J6ZG33"/>
<reference evidence="3" key="1">
    <citation type="submission" date="2020-05" db="EMBL/GenBank/DDBJ databases">
        <authorList>
            <person name="Chiriac C."/>
            <person name="Salcher M."/>
            <person name="Ghai R."/>
            <person name="Kavagutti S V."/>
        </authorList>
    </citation>
    <scope>NUCLEOTIDE SEQUENCE</scope>
</reference>
<accession>A0A6J6ZG33</accession>
<evidence type="ECO:0000313" key="2">
    <source>
        <dbReference type="EMBL" id="CAB4708730.1"/>
    </source>
</evidence>
<sequence>MAFGQPSGPPASAKQLKQLLTLLEAAGYSDFRDARGPMGFNQRQGGGKFTKDEADGFITALEFATEQGDGATAPADEPAAPAAPPVARRPASTTTSAAQQTLRRFPSELLAAELQRRGWVVMEP</sequence>
<feature type="compositionally biased region" description="Low complexity" evidence="1">
    <location>
        <begin position="71"/>
        <end position="103"/>
    </location>
</feature>
<organism evidence="3">
    <name type="scientific">freshwater metagenome</name>
    <dbReference type="NCBI Taxonomy" id="449393"/>
    <lineage>
        <taxon>unclassified sequences</taxon>
        <taxon>metagenomes</taxon>
        <taxon>ecological metagenomes</taxon>
    </lineage>
</organism>
<evidence type="ECO:0000256" key="1">
    <source>
        <dbReference type="SAM" id="MobiDB-lite"/>
    </source>
</evidence>
<dbReference type="EMBL" id="CAFAAJ010000188">
    <property type="protein sequence ID" value="CAB4820741.1"/>
    <property type="molecule type" value="Genomic_DNA"/>
</dbReference>
<gene>
    <name evidence="2" type="ORF">UFOPK2602_01017</name>
    <name evidence="3" type="ORF">UFOPK3001_02179</name>
</gene>
<name>A0A6J6ZG33_9ZZZZ</name>
<proteinExistence type="predicted"/>